<name>A0A7J0DUS6_9ERIC</name>
<feature type="region of interest" description="Disordered" evidence="1">
    <location>
        <begin position="1"/>
        <end position="31"/>
    </location>
</feature>
<organism evidence="2 3">
    <name type="scientific">Actinidia rufa</name>
    <dbReference type="NCBI Taxonomy" id="165716"/>
    <lineage>
        <taxon>Eukaryota</taxon>
        <taxon>Viridiplantae</taxon>
        <taxon>Streptophyta</taxon>
        <taxon>Embryophyta</taxon>
        <taxon>Tracheophyta</taxon>
        <taxon>Spermatophyta</taxon>
        <taxon>Magnoliopsida</taxon>
        <taxon>eudicotyledons</taxon>
        <taxon>Gunneridae</taxon>
        <taxon>Pentapetalae</taxon>
        <taxon>asterids</taxon>
        <taxon>Ericales</taxon>
        <taxon>Actinidiaceae</taxon>
        <taxon>Actinidia</taxon>
    </lineage>
</organism>
<evidence type="ECO:0000256" key="1">
    <source>
        <dbReference type="SAM" id="MobiDB-lite"/>
    </source>
</evidence>
<feature type="region of interest" description="Disordered" evidence="1">
    <location>
        <begin position="76"/>
        <end position="136"/>
    </location>
</feature>
<evidence type="ECO:0000313" key="3">
    <source>
        <dbReference type="Proteomes" id="UP000585474"/>
    </source>
</evidence>
<protein>
    <submittedName>
        <fullName evidence="2">Uncharacterized protein</fullName>
    </submittedName>
</protein>
<reference evidence="3" key="1">
    <citation type="submission" date="2019-07" db="EMBL/GenBank/DDBJ databases">
        <title>De Novo Assembly of kiwifruit Actinidia rufa.</title>
        <authorList>
            <person name="Sugita-Konishi S."/>
            <person name="Sato K."/>
            <person name="Mori E."/>
            <person name="Abe Y."/>
            <person name="Kisaki G."/>
            <person name="Hamano K."/>
            <person name="Suezawa K."/>
            <person name="Otani M."/>
            <person name="Fukuda T."/>
            <person name="Manabe T."/>
            <person name="Gomi K."/>
            <person name="Tabuchi M."/>
            <person name="Akimitsu K."/>
            <person name="Kataoka I."/>
        </authorList>
    </citation>
    <scope>NUCLEOTIDE SEQUENCE [LARGE SCALE GENOMIC DNA]</scope>
    <source>
        <strain evidence="3">cv. Fuchu</strain>
    </source>
</reference>
<sequence length="164" mass="18290">MVTGDRTFHHASELKKVQKRAQAAKGDLKSAKDALAKKVKRGFNRVGDYYTERVAELYPEIYHEGWLDRLKKLGTPSDHPVWSASPPTVERPDPPKPYSPILLLNFNKEEYANQPTKDEANGDGEGGDTWQPTTSGKRLGLAELGVKISSSPRCVKCFTTYQEG</sequence>
<feature type="compositionally biased region" description="Basic and acidic residues" evidence="1">
    <location>
        <begin position="1"/>
        <end position="16"/>
    </location>
</feature>
<keyword evidence="3" id="KW-1185">Reference proteome</keyword>
<comment type="caution">
    <text evidence="2">The sequence shown here is derived from an EMBL/GenBank/DDBJ whole genome shotgun (WGS) entry which is preliminary data.</text>
</comment>
<accession>A0A7J0DUS6</accession>
<dbReference type="Proteomes" id="UP000585474">
    <property type="component" value="Unassembled WGS sequence"/>
</dbReference>
<gene>
    <name evidence="2" type="ORF">Acr_00g0074530</name>
</gene>
<proteinExistence type="predicted"/>
<feature type="compositionally biased region" description="Basic and acidic residues" evidence="1">
    <location>
        <begin position="107"/>
        <end position="120"/>
    </location>
</feature>
<dbReference type="AlphaFoldDB" id="A0A7J0DUS6"/>
<dbReference type="EMBL" id="BJWL01000376">
    <property type="protein sequence ID" value="GFS41465.1"/>
    <property type="molecule type" value="Genomic_DNA"/>
</dbReference>
<evidence type="ECO:0000313" key="2">
    <source>
        <dbReference type="EMBL" id="GFS41465.1"/>
    </source>
</evidence>